<evidence type="ECO:0000256" key="4">
    <source>
        <dbReference type="ARBA" id="ARBA00022737"/>
    </source>
</evidence>
<evidence type="ECO:0000313" key="9">
    <source>
        <dbReference type="EMBL" id="GAI13850.1"/>
    </source>
</evidence>
<evidence type="ECO:0000256" key="2">
    <source>
        <dbReference type="ARBA" id="ARBA00022485"/>
    </source>
</evidence>
<protein>
    <recommendedName>
        <fullName evidence="8">4Fe-4S ferredoxin-type domain-containing protein</fullName>
    </recommendedName>
</protein>
<dbReference type="PANTHER" id="PTHR43687:SF6">
    <property type="entry name" value="L-ASPARTATE SEMIALDEHYDE SULFURTRANSFERASE IRON-SULFUR SUBUNIT"/>
    <property type="match status" value="1"/>
</dbReference>
<reference evidence="9" key="1">
    <citation type="journal article" date="2014" name="Front. Microbiol.">
        <title>High frequency of phylogenetically diverse reductive dehalogenase-homologous genes in deep subseafloor sedimentary metagenomes.</title>
        <authorList>
            <person name="Kawai M."/>
            <person name="Futagami T."/>
            <person name="Toyoda A."/>
            <person name="Takaki Y."/>
            <person name="Nishi S."/>
            <person name="Hori S."/>
            <person name="Arai W."/>
            <person name="Tsubouchi T."/>
            <person name="Morono Y."/>
            <person name="Uchiyama I."/>
            <person name="Ito T."/>
            <person name="Fujiyama A."/>
            <person name="Inagaki F."/>
            <person name="Takami H."/>
        </authorList>
    </citation>
    <scope>NUCLEOTIDE SEQUENCE</scope>
    <source>
        <strain evidence="9">Expedition CK06-06</strain>
    </source>
</reference>
<sequence length="78" mass="8419">MTTKTLRKIVKIDEEKCNGCGLCVPACAEGAIQLINGKAKLIRDKYCDGLGACLGECPQGAITIEEREADEFDEQAVE</sequence>
<dbReference type="SUPFAM" id="SSF54862">
    <property type="entry name" value="4Fe-4S ferredoxins"/>
    <property type="match status" value="1"/>
</dbReference>
<dbReference type="Pfam" id="PF13237">
    <property type="entry name" value="Fer4_10"/>
    <property type="match status" value="1"/>
</dbReference>
<dbReference type="Gene3D" id="3.30.70.20">
    <property type="match status" value="1"/>
</dbReference>
<keyword evidence="1" id="KW-0813">Transport</keyword>
<dbReference type="PANTHER" id="PTHR43687">
    <property type="entry name" value="ADENYLYLSULFATE REDUCTASE, BETA SUBUNIT"/>
    <property type="match status" value="1"/>
</dbReference>
<keyword evidence="5" id="KW-0249">Electron transport</keyword>
<accession>X1MGL8</accession>
<organism evidence="9">
    <name type="scientific">marine sediment metagenome</name>
    <dbReference type="NCBI Taxonomy" id="412755"/>
    <lineage>
        <taxon>unclassified sequences</taxon>
        <taxon>metagenomes</taxon>
        <taxon>ecological metagenomes</taxon>
    </lineage>
</organism>
<keyword evidence="3" id="KW-0479">Metal-binding</keyword>
<name>X1MGL8_9ZZZZ</name>
<dbReference type="GO" id="GO:0051539">
    <property type="term" value="F:4 iron, 4 sulfur cluster binding"/>
    <property type="evidence" value="ECO:0007669"/>
    <property type="project" value="UniProtKB-KW"/>
</dbReference>
<dbReference type="EMBL" id="BARV01005323">
    <property type="protein sequence ID" value="GAI13850.1"/>
    <property type="molecule type" value="Genomic_DNA"/>
</dbReference>
<keyword evidence="6" id="KW-0408">Iron</keyword>
<feature type="domain" description="4Fe-4S ferredoxin-type" evidence="8">
    <location>
        <begin position="8"/>
        <end position="37"/>
    </location>
</feature>
<proteinExistence type="predicted"/>
<keyword evidence="4" id="KW-0677">Repeat</keyword>
<comment type="caution">
    <text evidence="9">The sequence shown here is derived from an EMBL/GenBank/DDBJ whole genome shotgun (WGS) entry which is preliminary data.</text>
</comment>
<dbReference type="InterPro" id="IPR017896">
    <property type="entry name" value="4Fe4S_Fe-S-bd"/>
</dbReference>
<evidence type="ECO:0000256" key="5">
    <source>
        <dbReference type="ARBA" id="ARBA00022982"/>
    </source>
</evidence>
<evidence type="ECO:0000256" key="1">
    <source>
        <dbReference type="ARBA" id="ARBA00022448"/>
    </source>
</evidence>
<evidence type="ECO:0000259" key="8">
    <source>
        <dbReference type="PROSITE" id="PS51379"/>
    </source>
</evidence>
<evidence type="ECO:0000256" key="6">
    <source>
        <dbReference type="ARBA" id="ARBA00023004"/>
    </source>
</evidence>
<dbReference type="GO" id="GO:0046872">
    <property type="term" value="F:metal ion binding"/>
    <property type="evidence" value="ECO:0007669"/>
    <property type="project" value="UniProtKB-KW"/>
</dbReference>
<gene>
    <name evidence="9" type="ORF">S06H3_11145</name>
</gene>
<dbReference type="AlphaFoldDB" id="X1MGL8"/>
<dbReference type="InterPro" id="IPR050572">
    <property type="entry name" value="Fe-S_Ferredoxin"/>
</dbReference>
<keyword evidence="2" id="KW-0004">4Fe-4S</keyword>
<evidence type="ECO:0000256" key="3">
    <source>
        <dbReference type="ARBA" id="ARBA00022723"/>
    </source>
</evidence>
<feature type="domain" description="4Fe-4S ferredoxin-type" evidence="8">
    <location>
        <begin position="38"/>
        <end position="67"/>
    </location>
</feature>
<dbReference type="PROSITE" id="PS51379">
    <property type="entry name" value="4FE4S_FER_2"/>
    <property type="match status" value="2"/>
</dbReference>
<keyword evidence="7" id="KW-0411">Iron-sulfur</keyword>
<evidence type="ECO:0000256" key="7">
    <source>
        <dbReference type="ARBA" id="ARBA00023014"/>
    </source>
</evidence>